<feature type="transmembrane region" description="Helical" evidence="8">
    <location>
        <begin position="180"/>
        <end position="199"/>
    </location>
</feature>
<feature type="transmembrane region" description="Helical" evidence="8">
    <location>
        <begin position="53"/>
        <end position="73"/>
    </location>
</feature>
<evidence type="ECO:0000256" key="1">
    <source>
        <dbReference type="ARBA" id="ARBA00004651"/>
    </source>
</evidence>
<accession>A0AAD8AIU9</accession>
<keyword evidence="4 8" id="KW-1133">Transmembrane helix</keyword>
<dbReference type="EMBL" id="JASPKZ010000841">
    <property type="protein sequence ID" value="KAJ9598997.1"/>
    <property type="molecule type" value="Genomic_DNA"/>
</dbReference>
<evidence type="ECO:0000256" key="3">
    <source>
        <dbReference type="ARBA" id="ARBA00022692"/>
    </source>
</evidence>
<proteinExistence type="inferred from homology"/>
<dbReference type="GO" id="GO:0043025">
    <property type="term" value="C:neuronal cell body"/>
    <property type="evidence" value="ECO:0007669"/>
    <property type="project" value="TreeGrafter"/>
</dbReference>
<evidence type="ECO:0000256" key="5">
    <source>
        <dbReference type="ARBA" id="ARBA00023136"/>
    </source>
</evidence>
<comment type="subcellular location">
    <subcellularLocation>
        <location evidence="1 8">Cell membrane</location>
        <topology evidence="1 8">Multi-pass membrane protein</topology>
    </subcellularLocation>
</comment>
<evidence type="ECO:0000256" key="6">
    <source>
        <dbReference type="ARBA" id="ARBA00023170"/>
    </source>
</evidence>
<organism evidence="9 10">
    <name type="scientific">Diploptera punctata</name>
    <name type="common">Pacific beetle cockroach</name>
    <dbReference type="NCBI Taxonomy" id="6984"/>
    <lineage>
        <taxon>Eukaryota</taxon>
        <taxon>Metazoa</taxon>
        <taxon>Ecdysozoa</taxon>
        <taxon>Arthropoda</taxon>
        <taxon>Hexapoda</taxon>
        <taxon>Insecta</taxon>
        <taxon>Pterygota</taxon>
        <taxon>Neoptera</taxon>
        <taxon>Polyneoptera</taxon>
        <taxon>Dictyoptera</taxon>
        <taxon>Blattodea</taxon>
        <taxon>Blaberoidea</taxon>
        <taxon>Blaberidae</taxon>
        <taxon>Diplopterinae</taxon>
        <taxon>Diploptera</taxon>
    </lineage>
</organism>
<keyword evidence="10" id="KW-1185">Reference proteome</keyword>
<reference evidence="9" key="2">
    <citation type="submission" date="2023-05" db="EMBL/GenBank/DDBJ databases">
        <authorList>
            <person name="Fouks B."/>
        </authorList>
    </citation>
    <scope>NUCLEOTIDE SEQUENCE</scope>
    <source>
        <strain evidence="9">Stay&amp;Tobe</strain>
        <tissue evidence="9">Testes</tissue>
    </source>
</reference>
<feature type="transmembrane region" description="Helical" evidence="8">
    <location>
        <begin position="146"/>
        <end position="164"/>
    </location>
</feature>
<dbReference type="GO" id="GO:0007635">
    <property type="term" value="P:chemosensory behavior"/>
    <property type="evidence" value="ECO:0007669"/>
    <property type="project" value="TreeGrafter"/>
</dbReference>
<feature type="transmembrane region" description="Helical" evidence="8">
    <location>
        <begin position="404"/>
        <end position="423"/>
    </location>
</feature>
<evidence type="ECO:0000256" key="2">
    <source>
        <dbReference type="ARBA" id="ARBA00022475"/>
    </source>
</evidence>
<keyword evidence="5 8" id="KW-0472">Membrane</keyword>
<protein>
    <recommendedName>
        <fullName evidence="8">Gustatory receptor</fullName>
    </recommendedName>
</protein>
<evidence type="ECO:0000256" key="8">
    <source>
        <dbReference type="RuleBase" id="RU363108"/>
    </source>
</evidence>
<keyword evidence="3 8" id="KW-0812">Transmembrane</keyword>
<feature type="transmembrane region" description="Helical" evidence="8">
    <location>
        <begin position="327"/>
        <end position="349"/>
    </location>
</feature>
<comment type="caution">
    <text evidence="9">The sequence shown here is derived from an EMBL/GenBank/DDBJ whole genome shotgun (WGS) entry which is preliminary data.</text>
</comment>
<gene>
    <name evidence="9" type="ORF">L9F63_010520</name>
</gene>
<sequence>MKNYKRNAYELFLTVKPLFYASKLFGLAPISKKCLFEEEEMTKKQFFRNSDTIYTSTLIILIFVSTIFVFVNITPHTKEDELSNLGMHFLDFLIMGLATIINLTVSLIKVPNEMSKAFKKLTFLGEYLKIKGKRFSNYAKFIRRETYFVIIFYLVLWLTDVFIWCNNDCYWNMYVMMEDILNLVNVIVMLQFIDFVLLIRKCIQEINNSLTYSEMVVTDNLTESQWKLINKMYIYINNNRDYNEQHLSRATGLYYHSQYNRNFNESSCISALRVMQDTLCDVAMSVNSMYGLQVLVIFVTNFIQSTSNLNYFIINISPIRESSIQNVLLCISSLFWSVVHFMALFFIVMPCNLVSKESEQTAHLLQKILLMPDIKHTAALEIQQFAQQVMVRKLQFTAYDFFTLNYSILVSIIGGITTLIVIIV</sequence>
<keyword evidence="2 8" id="KW-1003">Cell membrane</keyword>
<keyword evidence="6 8" id="KW-0675">Receptor</keyword>
<dbReference type="GO" id="GO:0030425">
    <property type="term" value="C:dendrite"/>
    <property type="evidence" value="ECO:0007669"/>
    <property type="project" value="TreeGrafter"/>
</dbReference>
<keyword evidence="7 8" id="KW-0807">Transducer</keyword>
<dbReference type="GO" id="GO:0030424">
    <property type="term" value="C:axon"/>
    <property type="evidence" value="ECO:0007669"/>
    <property type="project" value="TreeGrafter"/>
</dbReference>
<dbReference type="GO" id="GO:0007165">
    <property type="term" value="P:signal transduction"/>
    <property type="evidence" value="ECO:0007669"/>
    <property type="project" value="UniProtKB-KW"/>
</dbReference>
<dbReference type="Pfam" id="PF08395">
    <property type="entry name" value="7tm_7"/>
    <property type="match status" value="1"/>
</dbReference>
<evidence type="ECO:0000256" key="7">
    <source>
        <dbReference type="ARBA" id="ARBA00023224"/>
    </source>
</evidence>
<evidence type="ECO:0000313" key="10">
    <source>
        <dbReference type="Proteomes" id="UP001233999"/>
    </source>
</evidence>
<reference evidence="9" key="1">
    <citation type="journal article" date="2023" name="IScience">
        <title>Live-bearing cockroach genome reveals convergent evolutionary mechanisms linked to viviparity in insects and beyond.</title>
        <authorList>
            <person name="Fouks B."/>
            <person name="Harrison M.C."/>
            <person name="Mikhailova A.A."/>
            <person name="Marchal E."/>
            <person name="English S."/>
            <person name="Carruthers M."/>
            <person name="Jennings E.C."/>
            <person name="Chiamaka E.L."/>
            <person name="Frigard R.A."/>
            <person name="Pippel M."/>
            <person name="Attardo G.M."/>
            <person name="Benoit J.B."/>
            <person name="Bornberg-Bauer E."/>
            <person name="Tobe S.S."/>
        </authorList>
    </citation>
    <scope>NUCLEOTIDE SEQUENCE</scope>
    <source>
        <strain evidence="9">Stay&amp;Tobe</strain>
    </source>
</reference>
<dbReference type="InterPro" id="IPR013604">
    <property type="entry name" value="7TM_chemorcpt"/>
</dbReference>
<dbReference type="PANTHER" id="PTHR21143:SF133">
    <property type="entry name" value="GUSTATORY AND PHEROMONE RECEPTOR 32A-RELATED"/>
    <property type="match status" value="1"/>
</dbReference>
<dbReference type="AlphaFoldDB" id="A0AAD8AIU9"/>
<dbReference type="GO" id="GO:0008049">
    <property type="term" value="P:male courtship behavior"/>
    <property type="evidence" value="ECO:0007669"/>
    <property type="project" value="TreeGrafter"/>
</dbReference>
<comment type="similarity">
    <text evidence="8">Belongs to the insect chemoreceptor superfamily. Gustatory receptor (GR) family.</text>
</comment>
<feature type="transmembrane region" description="Helical" evidence="8">
    <location>
        <begin position="85"/>
        <end position="110"/>
    </location>
</feature>
<dbReference type="PANTHER" id="PTHR21143">
    <property type="entry name" value="INVERTEBRATE GUSTATORY RECEPTOR"/>
    <property type="match status" value="1"/>
</dbReference>
<dbReference type="GO" id="GO:0050909">
    <property type="term" value="P:sensory perception of taste"/>
    <property type="evidence" value="ECO:0007669"/>
    <property type="project" value="InterPro"/>
</dbReference>
<comment type="caution">
    <text evidence="8">Lacks conserved residue(s) required for the propagation of feature annotation.</text>
</comment>
<comment type="function">
    <text evidence="8">Gustatory receptor which mediates acceptance or avoidance behavior, depending on its substrates.</text>
</comment>
<dbReference type="GO" id="GO:0005886">
    <property type="term" value="C:plasma membrane"/>
    <property type="evidence" value="ECO:0007669"/>
    <property type="project" value="UniProtKB-SubCell"/>
</dbReference>
<name>A0AAD8AIU9_DIPPU</name>
<evidence type="ECO:0000256" key="4">
    <source>
        <dbReference type="ARBA" id="ARBA00022989"/>
    </source>
</evidence>
<dbReference type="Proteomes" id="UP001233999">
    <property type="component" value="Unassembled WGS sequence"/>
</dbReference>
<evidence type="ECO:0000313" key="9">
    <source>
        <dbReference type="EMBL" id="KAJ9598997.1"/>
    </source>
</evidence>